<keyword evidence="4 5" id="KW-0472">Membrane</keyword>
<feature type="transmembrane region" description="Helical" evidence="5">
    <location>
        <begin position="21"/>
        <end position="42"/>
    </location>
</feature>
<feature type="transmembrane region" description="Helical" evidence="5">
    <location>
        <begin position="171"/>
        <end position="192"/>
    </location>
</feature>
<comment type="caution">
    <text evidence="6">The sequence shown here is derived from an EMBL/GenBank/DDBJ whole genome shotgun (WGS) entry which is preliminary data.</text>
</comment>
<feature type="transmembrane region" description="Helical" evidence="5">
    <location>
        <begin position="87"/>
        <end position="107"/>
    </location>
</feature>
<evidence type="ECO:0000256" key="3">
    <source>
        <dbReference type="ARBA" id="ARBA00022989"/>
    </source>
</evidence>
<feature type="transmembrane region" description="Helical" evidence="5">
    <location>
        <begin position="54"/>
        <end position="75"/>
    </location>
</feature>
<dbReference type="Proteomes" id="UP000029725">
    <property type="component" value="Unassembled WGS sequence"/>
</dbReference>
<keyword evidence="2 5" id="KW-0812">Transmembrane</keyword>
<dbReference type="InterPro" id="IPR018499">
    <property type="entry name" value="Tetraspanin/Peripherin"/>
</dbReference>
<gene>
    <name evidence="6" type="ORF">DI09_41p180</name>
</gene>
<dbReference type="RefSeq" id="XP_013237633.1">
    <property type="nucleotide sequence ID" value="XM_013382179.1"/>
</dbReference>
<reference evidence="6 7" key="1">
    <citation type="submission" date="2014-04" db="EMBL/GenBank/DDBJ databases">
        <title>A new species of microsporidia sheds light on the evolution of extreme parasitism.</title>
        <authorList>
            <person name="Haag K.L."/>
            <person name="James T.Y."/>
            <person name="Larsson R."/>
            <person name="Schaer T.M."/>
            <person name="Refardt D."/>
            <person name="Pombert J.-F."/>
            <person name="Ebert D."/>
        </authorList>
    </citation>
    <scope>NUCLEOTIDE SEQUENCE [LARGE SCALE GENOMIC DNA]</scope>
    <source>
        <strain evidence="6 7">UGP3</strain>
        <tissue evidence="6">Spores</tissue>
    </source>
</reference>
<evidence type="ECO:0000256" key="1">
    <source>
        <dbReference type="ARBA" id="ARBA00004141"/>
    </source>
</evidence>
<dbReference type="GeneID" id="25259913"/>
<sequence>MARHLRLRDWKMSTVRFFFMLINFLTLMSGVSLLAIAIFGMSSQARTTSIYSTGVPLGIFILSLYLLTISIMGFYGTRKERINTLRVYMALVVIAFVVQLALGAVALGRVADMESAMFDAWQEVFSCCGFSSLIDRAVPSDCSISEEFGFLVPCKDKVIAAGNRSLQVTGVSLISIGIIEAAAVFVSLLLYWNWPDEEEGYGSDEATRRLVNPEHLSAHVISKA</sequence>
<evidence type="ECO:0000313" key="7">
    <source>
        <dbReference type="Proteomes" id="UP000029725"/>
    </source>
</evidence>
<protein>
    <recommendedName>
        <fullName evidence="8">Tetraspanin</fullName>
    </recommendedName>
</protein>
<dbReference type="GO" id="GO:0016020">
    <property type="term" value="C:membrane"/>
    <property type="evidence" value="ECO:0007669"/>
    <property type="project" value="UniProtKB-SubCell"/>
</dbReference>
<keyword evidence="7" id="KW-1185">Reference proteome</keyword>
<name>A0A098VU15_9MICR</name>
<organism evidence="6 7">
    <name type="scientific">Mitosporidium daphniae</name>
    <dbReference type="NCBI Taxonomy" id="1485682"/>
    <lineage>
        <taxon>Eukaryota</taxon>
        <taxon>Fungi</taxon>
        <taxon>Fungi incertae sedis</taxon>
        <taxon>Microsporidia</taxon>
        <taxon>Mitosporidium</taxon>
    </lineage>
</organism>
<dbReference type="HOGENOM" id="CLU_1125056_0_0_1"/>
<evidence type="ECO:0000256" key="5">
    <source>
        <dbReference type="SAM" id="Phobius"/>
    </source>
</evidence>
<dbReference type="AlphaFoldDB" id="A0A098VU15"/>
<accession>A0A098VU15</accession>
<evidence type="ECO:0008006" key="8">
    <source>
        <dbReference type="Google" id="ProtNLM"/>
    </source>
</evidence>
<keyword evidence="3 5" id="KW-1133">Transmembrane helix</keyword>
<dbReference type="VEuPathDB" id="MicrosporidiaDB:DI09_41p180"/>
<evidence type="ECO:0000256" key="2">
    <source>
        <dbReference type="ARBA" id="ARBA00022692"/>
    </source>
</evidence>
<dbReference type="OrthoDB" id="71600at2759"/>
<dbReference type="EMBL" id="JMKJ01000355">
    <property type="protein sequence ID" value="KGG51206.1"/>
    <property type="molecule type" value="Genomic_DNA"/>
</dbReference>
<evidence type="ECO:0000256" key="4">
    <source>
        <dbReference type="ARBA" id="ARBA00023136"/>
    </source>
</evidence>
<dbReference type="Pfam" id="PF00335">
    <property type="entry name" value="Tetraspanin"/>
    <property type="match status" value="1"/>
</dbReference>
<evidence type="ECO:0000313" key="6">
    <source>
        <dbReference type="EMBL" id="KGG51206.1"/>
    </source>
</evidence>
<comment type="subcellular location">
    <subcellularLocation>
        <location evidence="1">Membrane</location>
        <topology evidence="1">Multi-pass membrane protein</topology>
    </subcellularLocation>
</comment>
<proteinExistence type="predicted"/>